<proteinExistence type="predicted"/>
<evidence type="ECO:0000313" key="3">
    <source>
        <dbReference type="Proteomes" id="UP001497482"/>
    </source>
</evidence>
<dbReference type="EMBL" id="OZ035832">
    <property type="protein sequence ID" value="CAL1570688.1"/>
    <property type="molecule type" value="Genomic_DNA"/>
</dbReference>
<feature type="region of interest" description="Disordered" evidence="1">
    <location>
        <begin position="38"/>
        <end position="60"/>
    </location>
</feature>
<evidence type="ECO:0000313" key="2">
    <source>
        <dbReference type="EMBL" id="CAL1570688.1"/>
    </source>
</evidence>
<protein>
    <submittedName>
        <fullName evidence="2">Uncharacterized protein</fullName>
    </submittedName>
</protein>
<dbReference type="Proteomes" id="UP001497482">
    <property type="component" value="Chromosome 10"/>
</dbReference>
<evidence type="ECO:0000256" key="1">
    <source>
        <dbReference type="SAM" id="MobiDB-lite"/>
    </source>
</evidence>
<organism evidence="2 3">
    <name type="scientific">Knipowitschia caucasica</name>
    <name type="common">Caucasian dwarf goby</name>
    <name type="synonym">Pomatoschistus caucasicus</name>
    <dbReference type="NCBI Taxonomy" id="637954"/>
    <lineage>
        <taxon>Eukaryota</taxon>
        <taxon>Metazoa</taxon>
        <taxon>Chordata</taxon>
        <taxon>Craniata</taxon>
        <taxon>Vertebrata</taxon>
        <taxon>Euteleostomi</taxon>
        <taxon>Actinopterygii</taxon>
        <taxon>Neopterygii</taxon>
        <taxon>Teleostei</taxon>
        <taxon>Neoteleostei</taxon>
        <taxon>Acanthomorphata</taxon>
        <taxon>Gobiaria</taxon>
        <taxon>Gobiiformes</taxon>
        <taxon>Gobioidei</taxon>
        <taxon>Gobiidae</taxon>
        <taxon>Gobiinae</taxon>
        <taxon>Knipowitschia</taxon>
    </lineage>
</organism>
<name>A0AAV2IZK6_KNICA</name>
<gene>
    <name evidence="2" type="ORF">KC01_LOCUS2930</name>
</gene>
<keyword evidence="3" id="KW-1185">Reference proteome</keyword>
<reference evidence="2 3" key="1">
    <citation type="submission" date="2024-04" db="EMBL/GenBank/DDBJ databases">
        <authorList>
            <person name="Waldvogel A.-M."/>
            <person name="Schoenle A."/>
        </authorList>
    </citation>
    <scope>NUCLEOTIDE SEQUENCE [LARGE SCALE GENOMIC DNA]</scope>
</reference>
<dbReference type="AlphaFoldDB" id="A0AAV2IZK6"/>
<accession>A0AAV2IZK6</accession>
<sequence>MTVGRLWVRAHSETFSTDSIDVCCHCVLGKKESGEIYHRRERKRTRRGPCAGNTGKMQKEKDRLVRREEGCFLLGPAMFPIM</sequence>